<dbReference type="Proteomes" id="UP000184406">
    <property type="component" value="Unassembled WGS sequence"/>
</dbReference>
<dbReference type="Gene3D" id="1.10.10.60">
    <property type="entry name" value="Homeodomain-like"/>
    <property type="match status" value="1"/>
</dbReference>
<dbReference type="InterPro" id="IPR036097">
    <property type="entry name" value="HisK_dim/P_sf"/>
</dbReference>
<keyword evidence="13" id="KW-0732">Signal</keyword>
<feature type="chain" id="PRO_5012431772" description="histidine kinase" evidence="13">
    <location>
        <begin position="31"/>
        <end position="1363"/>
    </location>
</feature>
<dbReference type="EC" id="2.7.13.3" evidence="2"/>
<dbReference type="PRINTS" id="PR00344">
    <property type="entry name" value="BCTRLSENSOR"/>
</dbReference>
<dbReference type="Pfam" id="PF00512">
    <property type="entry name" value="HisKA"/>
    <property type="match status" value="1"/>
</dbReference>
<sequence>MSKKLNRNKIYTLYVLGLFCCSYLSGQHSANFIHLSSKLDNQNIKVTHTVQDSLGFVWLAHSEGISKYDGYNFEFTPKGSIFKEDTASDEVKKILRDSKGVIWVLSMNGQISYLEKNGTFSSIDNSVKGFQKKHKVNIVNEDNGIIWLATDKGSIYAYDHGKGIVDSITTIPVNASGIKEINSLVVRKSDQLIVSTLKGPIYIYYLGTKRLEKLEVPYDYTLADNNLLLLDKKNRLWIGSSYVGHGIMVYDFDKESFVQDEIIDQRWSSQLNELFTAMYCDVNGFIWLGTDGNGLYRLDTESGELKIYKHNHLNGFSLSTNTVIGINEDLKNNLWVLTNYGDINILRNKNNQINYHSGAVQGSPARVLSSYRAKDGTLWIGTDGDGITKVAANGKEEQFFNNSAQTKGFYIHSINEDNSGNIWMGTYKNGLWVYNAQRNSFSKLPLSNSKNNMVMDVRFIFKDSKRRLWVTTDMGVYLFSDRNILLARFENGTAGLVGSISQSVVEDASGTVWLSYNGGGLFRFNEDGSDVSKSNFTRFQHVTDTLITNRNYDIWSMAASNADAIWLVMVSGELIRFSIEDQQVEKIDINGTYDNTIFRSVILENQDNLWLGSTNGIWHLNVRDSISRVFQKIDGLQDDSFMQRSAHMGWDGNIYFGGLNGVSYFKPNQIKKEETVAKLFIEDIDILNQPAINVIPEQVEQGVEKLEVLKLDHDQSSFSFRFLAIDNVLFSNYTYAYRLKGFNDNWIDSEKERLATYTNIPPGNYVFEVKASTGNGEWDIKEKSVAISILRPFWRSQPAQLIYLLLFGGLLYGMVIWIRLRNRVIADELEHKHERELYALKMDFFAKMSHEIQTPLTLILIPLENMLQRAVKSGNVLLQQRLKLISNNANRLSRIVFELTSLRDKELEKLVLRAAEHNIVADLTEITSSFEEQAMFKGINFKCSYPSDELKMWYDKDKMEHIFFNLLSNAFKFTPKGGSITLDVIVEDWDRNVKISVTDSGPGIPNEELENIFQLFYQADTGKQKIGTGIGLALTKELVDLHHGKIDVKSDPVKGTCFSVSFPIDKNRNENVQNEVTLEEAIMEVDDVEYELKEENLGTTTAKLAKTILVVEDNYELQISLKDIFADYYNVLLAENGEEGYALALEHNPDLIISDIMMPKLDGIEMSKMLQRNELTTHIPIILLTAKKAAKNKILGLRAGAVEYINKPFNINELVLKVNNIITRSDRLIMKYKNDLITAPKNGGNRSQDEVFLENLVNLVENQISNPDFKTEDLAQDLNMSYSAIYRKFQGLTGKKIVDFVRTMRLKKAAVLISDCNYSVSEAAFLVGFNDPKYFSKCFKREFGKSPRKLKGKVGHNEGFKLK</sequence>
<dbReference type="Pfam" id="PF00072">
    <property type="entry name" value="Response_reg"/>
    <property type="match status" value="1"/>
</dbReference>
<dbReference type="SMART" id="SM00342">
    <property type="entry name" value="HTH_ARAC"/>
    <property type="match status" value="1"/>
</dbReference>
<keyword evidence="10" id="KW-0238">DNA-binding</keyword>
<accession>A0A1M5AGC4</accession>
<dbReference type="OrthoDB" id="358279at2"/>
<dbReference type="InterPro" id="IPR018060">
    <property type="entry name" value="HTH_AraC"/>
</dbReference>
<dbReference type="Gene3D" id="3.40.50.2300">
    <property type="match status" value="1"/>
</dbReference>
<dbReference type="InterPro" id="IPR009057">
    <property type="entry name" value="Homeodomain-like_sf"/>
</dbReference>
<proteinExistence type="predicted"/>
<dbReference type="InterPro" id="IPR011006">
    <property type="entry name" value="CheY-like_superfamily"/>
</dbReference>
<evidence type="ECO:0000259" key="15">
    <source>
        <dbReference type="PROSITE" id="PS50109"/>
    </source>
</evidence>
<keyword evidence="5" id="KW-0547">Nucleotide-binding</keyword>
<evidence type="ECO:0000256" key="13">
    <source>
        <dbReference type="SAM" id="SignalP"/>
    </source>
</evidence>
<reference evidence="18" key="1">
    <citation type="submission" date="2016-11" db="EMBL/GenBank/DDBJ databases">
        <authorList>
            <person name="Varghese N."/>
            <person name="Submissions S."/>
        </authorList>
    </citation>
    <scope>NUCLEOTIDE SEQUENCE [LARGE SCALE GENOMIC DNA]</scope>
    <source>
        <strain evidence="18">DSM 17539</strain>
    </source>
</reference>
<dbReference type="InterPro" id="IPR003594">
    <property type="entry name" value="HATPase_dom"/>
</dbReference>
<dbReference type="SMART" id="SM00387">
    <property type="entry name" value="HATPase_c"/>
    <property type="match status" value="1"/>
</dbReference>
<dbReference type="InterPro" id="IPR004358">
    <property type="entry name" value="Sig_transdc_His_kin-like_C"/>
</dbReference>
<dbReference type="FunFam" id="3.30.565.10:FF:000037">
    <property type="entry name" value="Hybrid sensor histidine kinase/response regulator"/>
    <property type="match status" value="1"/>
</dbReference>
<keyword evidence="3 12" id="KW-0597">Phosphoprotein</keyword>
<dbReference type="SUPFAM" id="SSF47384">
    <property type="entry name" value="Homodimeric domain of signal transducing histidine kinase"/>
    <property type="match status" value="1"/>
</dbReference>
<evidence type="ECO:0000259" key="16">
    <source>
        <dbReference type="PROSITE" id="PS50110"/>
    </source>
</evidence>
<dbReference type="Gene3D" id="2.60.40.10">
    <property type="entry name" value="Immunoglobulins"/>
    <property type="match status" value="1"/>
</dbReference>
<dbReference type="InterPro" id="IPR036890">
    <property type="entry name" value="HATPase_C_sf"/>
</dbReference>
<evidence type="ECO:0000256" key="4">
    <source>
        <dbReference type="ARBA" id="ARBA00022679"/>
    </source>
</evidence>
<dbReference type="InterPro" id="IPR011123">
    <property type="entry name" value="Y_Y_Y"/>
</dbReference>
<comment type="catalytic activity">
    <reaction evidence="1">
        <text>ATP + protein L-histidine = ADP + protein N-phospho-L-histidine.</text>
        <dbReference type="EC" id="2.7.13.3"/>
    </reaction>
</comment>
<evidence type="ECO:0000256" key="11">
    <source>
        <dbReference type="ARBA" id="ARBA00023163"/>
    </source>
</evidence>
<feature type="modified residue" description="4-aspartylphosphate" evidence="12">
    <location>
        <position position="1155"/>
    </location>
</feature>
<keyword evidence="9" id="KW-0805">Transcription regulation</keyword>
<protein>
    <recommendedName>
        <fullName evidence="2">histidine kinase</fullName>
        <ecNumber evidence="2">2.7.13.3</ecNumber>
    </recommendedName>
</protein>
<dbReference type="InterPro" id="IPR001789">
    <property type="entry name" value="Sig_transdc_resp-reg_receiver"/>
</dbReference>
<keyword evidence="6" id="KW-0418">Kinase</keyword>
<dbReference type="Pfam" id="PF07495">
    <property type="entry name" value="Y_Y_Y"/>
    <property type="match status" value="1"/>
</dbReference>
<keyword evidence="11" id="KW-0804">Transcription</keyword>
<dbReference type="PANTHER" id="PTHR43547">
    <property type="entry name" value="TWO-COMPONENT HISTIDINE KINASE"/>
    <property type="match status" value="1"/>
</dbReference>
<feature type="domain" description="HTH araC/xylS-type" evidence="14">
    <location>
        <begin position="1254"/>
        <end position="1353"/>
    </location>
</feature>
<dbReference type="SUPFAM" id="SSF63829">
    <property type="entry name" value="Calcium-dependent phosphotriesterase"/>
    <property type="match status" value="2"/>
</dbReference>
<dbReference type="GO" id="GO:0043565">
    <property type="term" value="F:sequence-specific DNA binding"/>
    <property type="evidence" value="ECO:0007669"/>
    <property type="project" value="InterPro"/>
</dbReference>
<evidence type="ECO:0000256" key="3">
    <source>
        <dbReference type="ARBA" id="ARBA00022553"/>
    </source>
</evidence>
<dbReference type="SMART" id="SM00388">
    <property type="entry name" value="HisKA"/>
    <property type="match status" value="1"/>
</dbReference>
<evidence type="ECO:0000256" key="1">
    <source>
        <dbReference type="ARBA" id="ARBA00000085"/>
    </source>
</evidence>
<dbReference type="PROSITE" id="PS01124">
    <property type="entry name" value="HTH_ARAC_FAMILY_2"/>
    <property type="match status" value="1"/>
</dbReference>
<dbReference type="Pfam" id="PF12833">
    <property type="entry name" value="HTH_18"/>
    <property type="match status" value="1"/>
</dbReference>
<dbReference type="CDD" id="cd00082">
    <property type="entry name" value="HisKA"/>
    <property type="match status" value="1"/>
</dbReference>
<dbReference type="InterPro" id="IPR013783">
    <property type="entry name" value="Ig-like_fold"/>
</dbReference>
<evidence type="ECO:0000256" key="6">
    <source>
        <dbReference type="ARBA" id="ARBA00022777"/>
    </source>
</evidence>
<feature type="domain" description="Histidine kinase" evidence="15">
    <location>
        <begin position="847"/>
        <end position="1066"/>
    </location>
</feature>
<evidence type="ECO:0000256" key="10">
    <source>
        <dbReference type="ARBA" id="ARBA00023125"/>
    </source>
</evidence>
<keyword evidence="7" id="KW-0067">ATP-binding</keyword>
<evidence type="ECO:0000256" key="5">
    <source>
        <dbReference type="ARBA" id="ARBA00022741"/>
    </source>
</evidence>
<dbReference type="PROSITE" id="PS50109">
    <property type="entry name" value="HIS_KIN"/>
    <property type="match status" value="1"/>
</dbReference>
<evidence type="ECO:0000256" key="7">
    <source>
        <dbReference type="ARBA" id="ARBA00022840"/>
    </source>
</evidence>
<gene>
    <name evidence="17" type="ORF">SAMN03080594_103233</name>
</gene>
<keyword evidence="18" id="KW-1185">Reference proteome</keyword>
<evidence type="ECO:0000256" key="8">
    <source>
        <dbReference type="ARBA" id="ARBA00023012"/>
    </source>
</evidence>
<dbReference type="SUPFAM" id="SSF55874">
    <property type="entry name" value="ATPase domain of HSP90 chaperone/DNA topoisomerase II/histidine kinase"/>
    <property type="match status" value="1"/>
</dbReference>
<dbReference type="PROSITE" id="PS50110">
    <property type="entry name" value="RESPONSE_REGULATORY"/>
    <property type="match status" value="1"/>
</dbReference>
<evidence type="ECO:0000256" key="2">
    <source>
        <dbReference type="ARBA" id="ARBA00012438"/>
    </source>
</evidence>
<dbReference type="InterPro" id="IPR018062">
    <property type="entry name" value="HTH_AraC-typ_CS"/>
</dbReference>
<dbReference type="InterPro" id="IPR005467">
    <property type="entry name" value="His_kinase_dom"/>
</dbReference>
<keyword evidence="8" id="KW-0902">Two-component regulatory system</keyword>
<dbReference type="GO" id="GO:0000155">
    <property type="term" value="F:phosphorelay sensor kinase activity"/>
    <property type="evidence" value="ECO:0007669"/>
    <property type="project" value="InterPro"/>
</dbReference>
<name>A0A1M5AGC4_9FLAO</name>
<dbReference type="Gene3D" id="1.10.287.130">
    <property type="match status" value="1"/>
</dbReference>
<dbReference type="Gene3D" id="2.130.10.10">
    <property type="entry name" value="YVTN repeat-like/Quinoprotein amine dehydrogenase"/>
    <property type="match status" value="2"/>
</dbReference>
<dbReference type="Pfam" id="PF02518">
    <property type="entry name" value="HATPase_c"/>
    <property type="match status" value="1"/>
</dbReference>
<organism evidence="17 18">
    <name type="scientific">Arenibacter palladensis</name>
    <dbReference type="NCBI Taxonomy" id="237373"/>
    <lineage>
        <taxon>Bacteria</taxon>
        <taxon>Pseudomonadati</taxon>
        <taxon>Bacteroidota</taxon>
        <taxon>Flavobacteriia</taxon>
        <taxon>Flavobacteriales</taxon>
        <taxon>Flavobacteriaceae</taxon>
        <taxon>Arenibacter</taxon>
    </lineage>
</organism>
<dbReference type="EMBL" id="FQUX01000003">
    <property type="protein sequence ID" value="SHF29289.1"/>
    <property type="molecule type" value="Genomic_DNA"/>
</dbReference>
<dbReference type="PANTHER" id="PTHR43547:SF2">
    <property type="entry name" value="HYBRID SIGNAL TRANSDUCTION HISTIDINE KINASE C"/>
    <property type="match status" value="1"/>
</dbReference>
<dbReference type="SMART" id="SM00448">
    <property type="entry name" value="REC"/>
    <property type="match status" value="1"/>
</dbReference>
<dbReference type="SUPFAM" id="SSF52172">
    <property type="entry name" value="CheY-like"/>
    <property type="match status" value="1"/>
</dbReference>
<dbReference type="GO" id="GO:0003700">
    <property type="term" value="F:DNA-binding transcription factor activity"/>
    <property type="evidence" value="ECO:0007669"/>
    <property type="project" value="InterPro"/>
</dbReference>
<dbReference type="GO" id="GO:0005524">
    <property type="term" value="F:ATP binding"/>
    <property type="evidence" value="ECO:0007669"/>
    <property type="project" value="UniProtKB-KW"/>
</dbReference>
<dbReference type="Gene3D" id="3.30.565.10">
    <property type="entry name" value="Histidine kinase-like ATPase, C-terminal domain"/>
    <property type="match status" value="1"/>
</dbReference>
<dbReference type="InterPro" id="IPR015943">
    <property type="entry name" value="WD40/YVTN_repeat-like_dom_sf"/>
</dbReference>
<dbReference type="RefSeq" id="WP_143153173.1">
    <property type="nucleotide sequence ID" value="NZ_FQUX01000003.1"/>
</dbReference>
<dbReference type="SUPFAM" id="SSF46689">
    <property type="entry name" value="Homeodomain-like"/>
    <property type="match status" value="1"/>
</dbReference>
<evidence type="ECO:0000259" key="14">
    <source>
        <dbReference type="PROSITE" id="PS01124"/>
    </source>
</evidence>
<feature type="signal peptide" evidence="13">
    <location>
        <begin position="1"/>
        <end position="30"/>
    </location>
</feature>
<feature type="domain" description="Response regulatory" evidence="16">
    <location>
        <begin position="1107"/>
        <end position="1222"/>
    </location>
</feature>
<evidence type="ECO:0000313" key="17">
    <source>
        <dbReference type="EMBL" id="SHF29289.1"/>
    </source>
</evidence>
<dbReference type="PROSITE" id="PS00041">
    <property type="entry name" value="HTH_ARAC_FAMILY_1"/>
    <property type="match status" value="1"/>
</dbReference>
<dbReference type="InterPro" id="IPR003661">
    <property type="entry name" value="HisK_dim/P_dom"/>
</dbReference>
<keyword evidence="4" id="KW-0808">Transferase</keyword>
<evidence type="ECO:0000313" key="18">
    <source>
        <dbReference type="Proteomes" id="UP000184406"/>
    </source>
</evidence>
<evidence type="ECO:0000256" key="12">
    <source>
        <dbReference type="PROSITE-ProRule" id="PRU00169"/>
    </source>
</evidence>
<evidence type="ECO:0000256" key="9">
    <source>
        <dbReference type="ARBA" id="ARBA00023015"/>
    </source>
</evidence>